<accession>A0A0G0G071</accession>
<proteinExistence type="predicted"/>
<dbReference type="InterPro" id="IPR029058">
    <property type="entry name" value="AB_hydrolase_fold"/>
</dbReference>
<keyword evidence="1" id="KW-0378">Hydrolase</keyword>
<protein>
    <submittedName>
        <fullName evidence="4">Carboxylesterase type B</fullName>
    </submittedName>
</protein>
<evidence type="ECO:0000313" key="4">
    <source>
        <dbReference type="EMBL" id="KKQ24588.1"/>
    </source>
</evidence>
<dbReference type="SUPFAM" id="SSF53474">
    <property type="entry name" value="alpha/beta-Hydrolases"/>
    <property type="match status" value="1"/>
</dbReference>
<dbReference type="GO" id="GO:0000272">
    <property type="term" value="P:polysaccharide catabolic process"/>
    <property type="evidence" value="ECO:0007669"/>
    <property type="project" value="InterPro"/>
</dbReference>
<dbReference type="InterPro" id="IPR018247">
    <property type="entry name" value="EF_Hand_1_Ca_BS"/>
</dbReference>
<dbReference type="InterPro" id="IPR013595">
    <property type="entry name" value="Pept_S33_TAP-like_C"/>
</dbReference>
<evidence type="ECO:0000313" key="5">
    <source>
        <dbReference type="Proteomes" id="UP000034917"/>
    </source>
</evidence>
<evidence type="ECO:0000256" key="1">
    <source>
        <dbReference type="ARBA" id="ARBA00022801"/>
    </source>
</evidence>
<dbReference type="Pfam" id="PF08386">
    <property type="entry name" value="Abhydrolase_4"/>
    <property type="match status" value="1"/>
</dbReference>
<dbReference type="Gene3D" id="1.10.1330.10">
    <property type="entry name" value="Dockerin domain"/>
    <property type="match status" value="1"/>
</dbReference>
<reference evidence="4 5" key="1">
    <citation type="journal article" date="2015" name="Nature">
        <title>rRNA introns, odd ribosomes, and small enigmatic genomes across a large radiation of phyla.</title>
        <authorList>
            <person name="Brown C.T."/>
            <person name="Hug L.A."/>
            <person name="Thomas B.C."/>
            <person name="Sharon I."/>
            <person name="Castelle C.J."/>
            <person name="Singh A."/>
            <person name="Wilkins M.J."/>
            <person name="Williams K.H."/>
            <person name="Banfield J.F."/>
        </authorList>
    </citation>
    <scope>NUCLEOTIDE SEQUENCE [LARGE SCALE GENOMIC DNA]</scope>
</reference>
<dbReference type="Pfam" id="PF20434">
    <property type="entry name" value="BD-FAE"/>
    <property type="match status" value="1"/>
</dbReference>
<dbReference type="InterPro" id="IPR036439">
    <property type="entry name" value="Dockerin_dom_sf"/>
</dbReference>
<feature type="domain" description="Peptidase S33 tripeptidyl aminopeptidase-like C-terminal" evidence="2">
    <location>
        <begin position="209"/>
        <end position="273"/>
    </location>
</feature>
<name>A0A0G0G071_9BACT</name>
<dbReference type="ESTHER" id="9bact-a0a0g0g071">
    <property type="family name" value="BD-FAE"/>
</dbReference>
<dbReference type="AlphaFoldDB" id="A0A0G0G071"/>
<dbReference type="Proteomes" id="UP000034917">
    <property type="component" value="Unassembled WGS sequence"/>
</dbReference>
<dbReference type="PROSITE" id="PS00018">
    <property type="entry name" value="EF_HAND_1"/>
    <property type="match status" value="1"/>
</dbReference>
<dbReference type="SUPFAM" id="SSF63446">
    <property type="entry name" value="Type I dockerin domain"/>
    <property type="match status" value="1"/>
</dbReference>
<organism evidence="4 5">
    <name type="scientific">Candidatus Roizmanbacteria bacterium GW2011_GWC2_37_13</name>
    <dbReference type="NCBI Taxonomy" id="1618486"/>
    <lineage>
        <taxon>Bacteria</taxon>
        <taxon>Candidatus Roizmaniibacteriota</taxon>
    </lineage>
</organism>
<dbReference type="GO" id="GO:0004553">
    <property type="term" value="F:hydrolase activity, hydrolyzing O-glycosyl compounds"/>
    <property type="evidence" value="ECO:0007669"/>
    <property type="project" value="InterPro"/>
</dbReference>
<comment type="caution">
    <text evidence="4">The sequence shown here is derived from an EMBL/GenBank/DDBJ whole genome shotgun (WGS) entry which is preliminary data.</text>
</comment>
<dbReference type="Pfam" id="PF00404">
    <property type="entry name" value="Dockerin_1"/>
    <property type="match status" value="1"/>
</dbReference>
<dbReference type="PANTHER" id="PTHR48081">
    <property type="entry name" value="AB HYDROLASE SUPERFAMILY PROTEIN C4A8.06C"/>
    <property type="match status" value="1"/>
</dbReference>
<feature type="domain" description="BD-FAE-like" evidence="3">
    <location>
        <begin position="63"/>
        <end position="184"/>
    </location>
</feature>
<sequence length="358" mass="39849">MYLRFKHFFAFLLIAFFLQAFFYLLNVQAGTKYKDPTYQVKTSKDIEYGQAAGYSGKTEKLLLDIYEPEDKSGLRPLIIFVHGGSFVAGDKSVYSENATNMAKKGYVVSSINYRLDTTRANNPYNARSPDLDKPIGISKEDTLMALRFLIENAEMYRIDTNKIFLGGSSAGAVTALYTAFSEEVDAKKIKAVYSIAGTVLDEDLGIIDENDPPTIMFNGTADGIVPFEMAQATVEKLQSKSVEANLIKYEGMGHDIISKQNTDIHQKLTEFLLPYVNSTAQSESPSPTGIFAVSPTSILVPTTPITMTEDLNGDGSVDYLDMEELINGYFFINMDADLNQDGIVNGYDYFQLYEKINR</sequence>
<dbReference type="InterPro" id="IPR049492">
    <property type="entry name" value="BD-FAE-like_dom"/>
</dbReference>
<evidence type="ECO:0000259" key="3">
    <source>
        <dbReference type="Pfam" id="PF20434"/>
    </source>
</evidence>
<dbReference type="InterPro" id="IPR002105">
    <property type="entry name" value="Dockerin_1_rpt"/>
</dbReference>
<dbReference type="Gene3D" id="3.40.50.1820">
    <property type="entry name" value="alpha/beta hydrolase"/>
    <property type="match status" value="1"/>
</dbReference>
<gene>
    <name evidence="4" type="ORF">US40_C0015G0019</name>
</gene>
<dbReference type="InterPro" id="IPR050300">
    <property type="entry name" value="GDXG_lipolytic_enzyme"/>
</dbReference>
<evidence type="ECO:0000259" key="2">
    <source>
        <dbReference type="Pfam" id="PF08386"/>
    </source>
</evidence>
<dbReference type="EMBL" id="LBSV01000015">
    <property type="protein sequence ID" value="KKQ24588.1"/>
    <property type="molecule type" value="Genomic_DNA"/>
</dbReference>